<name>A0A0B4F305_METAF</name>
<reference evidence="3 4" key="1">
    <citation type="journal article" date="2014" name="Proc. Natl. Acad. Sci. U.S.A.">
        <title>Trajectory and genomic determinants of fungal-pathogen speciation and host adaptation.</title>
        <authorList>
            <person name="Hu X."/>
            <person name="Xiao G."/>
            <person name="Zheng P."/>
            <person name="Shang Y."/>
            <person name="Su Y."/>
            <person name="Zhang X."/>
            <person name="Liu X."/>
            <person name="Zhan S."/>
            <person name="St Leger R.J."/>
            <person name="Wang C."/>
        </authorList>
    </citation>
    <scope>NUCLEOTIDE SEQUENCE [LARGE SCALE GENOMIC DNA]</scope>
    <source>
        <strain evidence="3 4">ARSEF 549</strain>
    </source>
</reference>
<dbReference type="Pfam" id="PF10551">
    <property type="entry name" value="MULE"/>
    <property type="match status" value="1"/>
</dbReference>
<sequence length="905" mass="102458">MSQLPSSAFAASFLSDCLPPEAHYLSRDALFSSINAWAVTRGYAFTTGKSTTERSGKRTVTYACDRSCRPPSETAERQRKTTSRGTNCPFSVLAKESLDKKTWTLRHRQDPRFSLHNHEPSQCSTAHPVHRKFNDDDTNLLMNLANAGIAPKDIRTYLRHQSASTATQKDVYNRIAAVRREMCAGQSSIHALANHLDEEGFWNRMRFDASGRVTAVLFAHPGSLEYLQSYPDVLLLDCTYKTNKYRMPLLDMIGVDACQRSFCIAFAFLSGETEEDFHWALDRLRSLYETCKARPPSVILTDRCIACMNAVEVVFPAAHSLLCLWHANKAVLHRCKPAFKTPSSEDTISLSSTTDKWTEFFQFWHSIVSSPSEHVFKERITAFERKYVPDYVGQVAYIQTQWLDLYKERLVKAWVDQYSHFGNVATSRVEGIHALLKAHLRKSTLDLFEAWRAIKHAVLNQLSELTSNQAKQQIRTPIELSGPLYGAVRGWVSHEALRKVEEQRKLLYTKTPPPPLICTGVFTKSWGLPCVHTIKSLIESHGVLLPEHFHTHWHLRRKGSPQHLLEPLQRTDMVNHTSRAPQQSTRREPSLFETIEPTRAPPTCSRCHQTGHTKAGNNCPLRHAELLQRLAAHADPLGNEMSEMDAAPGDNTDEVFSSLDLAPTEAELRRGVETYPVPFLPTETQASAESRRSNEPTSEVNFPLPVSEPDFTEDVEELRVLEARESSLSPGGTITSTSPGLCPEDTAHSSPPIPEESTIQTLRYDSPAAIYARYIAAREAWYAAQPKESIKTNQMYRKASGLPLRYDKQSYAWCLDYKQMSSRCASPSGMREWTKEEMMAYLDWSKQEDDRVEAKVAAEIRDDPAARKRRGVTHVWRSIEKDIAEQKALYSLNGQEEVEDCIVVK</sequence>
<evidence type="ECO:0000313" key="4">
    <source>
        <dbReference type="Proteomes" id="UP000031186"/>
    </source>
</evidence>
<evidence type="ECO:0000256" key="1">
    <source>
        <dbReference type="SAM" id="MobiDB-lite"/>
    </source>
</evidence>
<dbReference type="PANTHER" id="PTHR31569:SF4">
    <property type="entry name" value="SWIM-TYPE DOMAIN-CONTAINING PROTEIN"/>
    <property type="match status" value="1"/>
</dbReference>
<proteinExistence type="predicted"/>
<evidence type="ECO:0000313" key="3">
    <source>
        <dbReference type="EMBL" id="KID60226.1"/>
    </source>
</evidence>
<feature type="region of interest" description="Disordered" evidence="1">
    <location>
        <begin position="725"/>
        <end position="755"/>
    </location>
</feature>
<feature type="compositionally biased region" description="Polar residues" evidence="1">
    <location>
        <begin position="726"/>
        <end position="739"/>
    </location>
</feature>
<dbReference type="AlphaFoldDB" id="A0A0B4F305"/>
<feature type="region of interest" description="Disordered" evidence="1">
    <location>
        <begin position="67"/>
        <end position="86"/>
    </location>
</feature>
<feature type="domain" description="MULE transposase" evidence="2">
    <location>
        <begin position="233"/>
        <end position="329"/>
    </location>
</feature>
<keyword evidence="4" id="KW-1185">Reference proteome</keyword>
<dbReference type="PANTHER" id="PTHR31569">
    <property type="entry name" value="SWIM-TYPE DOMAIN-CONTAINING PROTEIN"/>
    <property type="match status" value="1"/>
</dbReference>
<dbReference type="InterPro" id="IPR052579">
    <property type="entry name" value="Zinc_finger_SWIM"/>
</dbReference>
<feature type="region of interest" description="Disordered" evidence="1">
    <location>
        <begin position="682"/>
        <end position="708"/>
    </location>
</feature>
<protein>
    <recommendedName>
        <fullName evidence="2">MULE transposase domain-containing protein</fullName>
    </recommendedName>
</protein>
<organism evidence="3 4">
    <name type="scientific">Metarhizium anisopliae (strain ARSEF 549)</name>
    <dbReference type="NCBI Taxonomy" id="3151832"/>
    <lineage>
        <taxon>Eukaryota</taxon>
        <taxon>Fungi</taxon>
        <taxon>Dikarya</taxon>
        <taxon>Ascomycota</taxon>
        <taxon>Pezizomycotina</taxon>
        <taxon>Sordariomycetes</taxon>
        <taxon>Hypocreomycetidae</taxon>
        <taxon>Hypocreales</taxon>
        <taxon>Clavicipitaceae</taxon>
        <taxon>Metarhizium</taxon>
    </lineage>
</organism>
<dbReference type="VEuPathDB" id="FungiDB:MAN_10043"/>
<evidence type="ECO:0000259" key="2">
    <source>
        <dbReference type="Pfam" id="PF10551"/>
    </source>
</evidence>
<dbReference type="OrthoDB" id="1421156at2759"/>
<dbReference type="Proteomes" id="UP000031186">
    <property type="component" value="Unassembled WGS sequence"/>
</dbReference>
<feature type="non-terminal residue" evidence="3">
    <location>
        <position position="1"/>
    </location>
</feature>
<comment type="caution">
    <text evidence="3">The sequence shown here is derived from an EMBL/GenBank/DDBJ whole genome shotgun (WGS) entry which is preliminary data.</text>
</comment>
<accession>A0A0B4F305</accession>
<dbReference type="EMBL" id="AZNF01000020">
    <property type="protein sequence ID" value="KID60226.1"/>
    <property type="molecule type" value="Genomic_DNA"/>
</dbReference>
<dbReference type="InterPro" id="IPR018289">
    <property type="entry name" value="MULE_transposase_dom"/>
</dbReference>
<dbReference type="HOGENOM" id="CLU_013727_3_0_1"/>
<gene>
    <name evidence="3" type="ORF">MAN_10043</name>
</gene>